<organism evidence="1 2">
    <name type="scientific">Thioploca ingrica</name>
    <dbReference type="NCBI Taxonomy" id="40754"/>
    <lineage>
        <taxon>Bacteria</taxon>
        <taxon>Pseudomonadati</taxon>
        <taxon>Pseudomonadota</taxon>
        <taxon>Gammaproteobacteria</taxon>
        <taxon>Thiotrichales</taxon>
        <taxon>Thiotrichaceae</taxon>
        <taxon>Thioploca</taxon>
    </lineage>
</organism>
<dbReference type="Proteomes" id="UP000031623">
    <property type="component" value="Chromosome"/>
</dbReference>
<gene>
    <name evidence="1" type="ORF">THII_1289</name>
</gene>
<dbReference type="AlphaFoldDB" id="A0A090BUR9"/>
<name>A0A090BUR9_9GAMM</name>
<evidence type="ECO:0000313" key="2">
    <source>
        <dbReference type="Proteomes" id="UP000031623"/>
    </source>
</evidence>
<sequence length="79" mass="8997">MRVNNAVAKQNSFIRRRYQSCSYFGILVGNESVPTADYLVGAEPDMLLAFTFKELLNTIKTHIMNTTSSSQAKIEQHNW</sequence>
<dbReference type="STRING" id="40754.THII_1289"/>
<protein>
    <submittedName>
        <fullName evidence="1">Uncharacterized protein</fullName>
    </submittedName>
</protein>
<reference evidence="1 2" key="1">
    <citation type="journal article" date="2014" name="ISME J.">
        <title>Ecophysiology of Thioploca ingrica as revealed by the complete genome sequence supplemented with proteomic evidence.</title>
        <authorList>
            <person name="Kojima H."/>
            <person name="Ogura Y."/>
            <person name="Yamamoto N."/>
            <person name="Togashi T."/>
            <person name="Mori H."/>
            <person name="Watanabe T."/>
            <person name="Nemoto F."/>
            <person name="Kurokawa K."/>
            <person name="Hayashi T."/>
            <person name="Fukui M."/>
        </authorList>
    </citation>
    <scope>NUCLEOTIDE SEQUENCE [LARGE SCALE GENOMIC DNA]</scope>
</reference>
<dbReference type="KEGG" id="tig:THII_1289"/>
<keyword evidence="2" id="KW-1185">Reference proteome</keyword>
<accession>A0A090BUR9</accession>
<dbReference type="EMBL" id="AP014633">
    <property type="protein sequence ID" value="BAP55586.1"/>
    <property type="molecule type" value="Genomic_DNA"/>
</dbReference>
<evidence type="ECO:0000313" key="1">
    <source>
        <dbReference type="EMBL" id="BAP55586.1"/>
    </source>
</evidence>
<dbReference type="HOGENOM" id="CLU_2604946_0_0_6"/>
<proteinExistence type="predicted"/>